<feature type="domain" description="Alcohol dehydrogenase-like N-terminal" evidence="8">
    <location>
        <begin position="1"/>
        <end position="75"/>
    </location>
</feature>
<keyword evidence="6" id="KW-0812">Transmembrane</keyword>
<dbReference type="InterPro" id="IPR011032">
    <property type="entry name" value="GroES-like_sf"/>
</dbReference>
<evidence type="ECO:0000259" key="7">
    <source>
        <dbReference type="Pfam" id="PF00107"/>
    </source>
</evidence>
<evidence type="ECO:0000256" key="5">
    <source>
        <dbReference type="ARBA" id="ARBA00023002"/>
    </source>
</evidence>
<comment type="caution">
    <text evidence="9">The sequence shown here is derived from an EMBL/GenBank/DDBJ whole genome shotgun (WGS) entry which is preliminary data.</text>
</comment>
<dbReference type="Gene3D" id="3.90.180.10">
    <property type="entry name" value="Medium-chain alcohol dehydrogenases, catalytic domain"/>
    <property type="match status" value="1"/>
</dbReference>
<dbReference type="AlphaFoldDB" id="X1L7K8"/>
<dbReference type="EMBL" id="BARV01001987">
    <property type="protein sequence ID" value="GAI01871.1"/>
    <property type="molecule type" value="Genomic_DNA"/>
</dbReference>
<gene>
    <name evidence="9" type="ORF">S06H3_05379</name>
</gene>
<evidence type="ECO:0000256" key="2">
    <source>
        <dbReference type="ARBA" id="ARBA00008072"/>
    </source>
</evidence>
<dbReference type="Pfam" id="PF00107">
    <property type="entry name" value="ADH_zinc_N"/>
    <property type="match status" value="1"/>
</dbReference>
<keyword evidence="4" id="KW-0862">Zinc</keyword>
<keyword evidence="6" id="KW-1133">Transmembrane helix</keyword>
<comment type="cofactor">
    <cofactor evidence="1">
        <name>Zn(2+)</name>
        <dbReference type="ChEBI" id="CHEBI:29105"/>
    </cofactor>
</comment>
<keyword evidence="5" id="KW-0560">Oxidoreductase</keyword>
<dbReference type="Pfam" id="PF08240">
    <property type="entry name" value="ADH_N"/>
    <property type="match status" value="1"/>
</dbReference>
<organism evidence="9">
    <name type="scientific">marine sediment metagenome</name>
    <dbReference type="NCBI Taxonomy" id="412755"/>
    <lineage>
        <taxon>unclassified sequences</taxon>
        <taxon>metagenomes</taxon>
        <taxon>ecological metagenomes</taxon>
    </lineage>
</organism>
<feature type="transmembrane region" description="Helical" evidence="6">
    <location>
        <begin position="104"/>
        <end position="127"/>
    </location>
</feature>
<proteinExistence type="inferred from homology"/>
<evidence type="ECO:0000256" key="6">
    <source>
        <dbReference type="SAM" id="Phobius"/>
    </source>
</evidence>
<keyword evidence="6" id="KW-0472">Membrane</keyword>
<dbReference type="InterPro" id="IPR036291">
    <property type="entry name" value="NAD(P)-bd_dom_sf"/>
</dbReference>
<evidence type="ECO:0000313" key="9">
    <source>
        <dbReference type="EMBL" id="GAI01871.1"/>
    </source>
</evidence>
<dbReference type="SUPFAM" id="SSF50129">
    <property type="entry name" value="GroES-like"/>
    <property type="match status" value="1"/>
</dbReference>
<accession>X1L7K8</accession>
<evidence type="ECO:0000259" key="8">
    <source>
        <dbReference type="Pfam" id="PF08240"/>
    </source>
</evidence>
<comment type="similarity">
    <text evidence="2">Belongs to the zinc-containing alcohol dehydrogenase family.</text>
</comment>
<feature type="non-terminal residue" evidence="9">
    <location>
        <position position="1"/>
    </location>
</feature>
<dbReference type="PANTHER" id="PTHR42940:SF8">
    <property type="entry name" value="VACUOLAR PROTEIN SORTING-ASSOCIATED PROTEIN 11"/>
    <property type="match status" value="1"/>
</dbReference>
<reference evidence="9" key="1">
    <citation type="journal article" date="2014" name="Front. Microbiol.">
        <title>High frequency of phylogenetically diverse reductive dehalogenase-homologous genes in deep subseafloor sedimentary metagenomes.</title>
        <authorList>
            <person name="Kawai M."/>
            <person name="Futagami T."/>
            <person name="Toyoda A."/>
            <person name="Takaki Y."/>
            <person name="Nishi S."/>
            <person name="Hori S."/>
            <person name="Arai W."/>
            <person name="Tsubouchi T."/>
            <person name="Morono Y."/>
            <person name="Uchiyama I."/>
            <person name="Ito T."/>
            <person name="Fujiyama A."/>
            <person name="Inagaki F."/>
            <person name="Takami H."/>
        </authorList>
    </citation>
    <scope>NUCLEOTIDE SEQUENCE</scope>
    <source>
        <strain evidence="9">Expedition CK06-06</strain>
    </source>
</reference>
<keyword evidence="3" id="KW-0479">Metal-binding</keyword>
<sequence>LGHNSAGYIEKLGPGVTNLKEGEPVAVFGGWGCGHCRFCRQGEEQLCNMMTWVGFGVDGGYAQYLHVPAQRHLIKLIGLEPAEAAPLVDAGLTPYRAIKKTLPYLYPGSVAVIIGVGNLGCFAVQIMKAISPGSRVIAVDVTDYSLQLASELGADYVVDARGDAADEIRQLTGEEGAQAIIDTVGIDNTLKTAATVAARKAIIVLVGVAGGTLPYSFLGLPSECVVTNSVWGSYTELEEVLALAVDGKVQARIRRFPLEDINEVLHLLDKGQILGQAVITP</sequence>
<dbReference type="PANTHER" id="PTHR42940">
    <property type="entry name" value="ALCOHOL DEHYDROGENASE 1-RELATED"/>
    <property type="match status" value="1"/>
</dbReference>
<evidence type="ECO:0000256" key="4">
    <source>
        <dbReference type="ARBA" id="ARBA00022833"/>
    </source>
</evidence>
<dbReference type="GO" id="GO:0016491">
    <property type="term" value="F:oxidoreductase activity"/>
    <property type="evidence" value="ECO:0007669"/>
    <property type="project" value="UniProtKB-KW"/>
</dbReference>
<dbReference type="CDD" id="cd05284">
    <property type="entry name" value="arabinose_DH_like"/>
    <property type="match status" value="1"/>
</dbReference>
<dbReference type="InterPro" id="IPR013149">
    <property type="entry name" value="ADH-like_C"/>
</dbReference>
<evidence type="ECO:0000256" key="1">
    <source>
        <dbReference type="ARBA" id="ARBA00001947"/>
    </source>
</evidence>
<dbReference type="InterPro" id="IPR013154">
    <property type="entry name" value="ADH-like_N"/>
</dbReference>
<evidence type="ECO:0000256" key="3">
    <source>
        <dbReference type="ARBA" id="ARBA00022723"/>
    </source>
</evidence>
<dbReference type="Gene3D" id="3.40.50.720">
    <property type="entry name" value="NAD(P)-binding Rossmann-like Domain"/>
    <property type="match status" value="1"/>
</dbReference>
<dbReference type="GO" id="GO:0046872">
    <property type="term" value="F:metal ion binding"/>
    <property type="evidence" value="ECO:0007669"/>
    <property type="project" value="UniProtKB-KW"/>
</dbReference>
<name>X1L7K8_9ZZZZ</name>
<dbReference type="SUPFAM" id="SSF51735">
    <property type="entry name" value="NAD(P)-binding Rossmann-fold domains"/>
    <property type="match status" value="1"/>
</dbReference>
<evidence type="ECO:0008006" key="10">
    <source>
        <dbReference type="Google" id="ProtNLM"/>
    </source>
</evidence>
<feature type="domain" description="Alcohol dehydrogenase-like C-terminal" evidence="7">
    <location>
        <begin position="119"/>
        <end position="244"/>
    </location>
</feature>
<protein>
    <recommendedName>
        <fullName evidence="10">Enoyl reductase (ER) domain-containing protein</fullName>
    </recommendedName>
</protein>